<organism evidence="4 5">
    <name type="scientific">Roseivivax isoporae LMG 25204</name>
    <dbReference type="NCBI Taxonomy" id="1449351"/>
    <lineage>
        <taxon>Bacteria</taxon>
        <taxon>Pseudomonadati</taxon>
        <taxon>Pseudomonadota</taxon>
        <taxon>Alphaproteobacteria</taxon>
        <taxon>Rhodobacterales</taxon>
        <taxon>Roseobacteraceae</taxon>
        <taxon>Roseivivax</taxon>
    </lineage>
</organism>
<dbReference type="PATRIC" id="fig|1449351.3.peg.1471"/>
<proteinExistence type="inferred from homology"/>
<feature type="region of interest" description="Disordered" evidence="2">
    <location>
        <begin position="1"/>
        <end position="28"/>
    </location>
</feature>
<keyword evidence="4" id="KW-0966">Cell projection</keyword>
<sequence>MTDAAQDDTAEKPHDPTERRLQQARQRGEIARSPDLLTAAAYAGLLAALAFAGEHMARDLGSALLPFLDHPDMLARALFYDGASAPAGRLMTGITGSVLGLFLAPTGLVAGALLATRGVVFAPARLSPRLERIAPLANARNKYGRRGLFEFAKSFVKLVVYGGCLALLLGRQSDALLAGSGMSPPAVAAALGVGIVGFLSVVLPVAVVIACVDMLWQRADHLRRNRMSLKELRDEMKESEGDPHVRQQRRARAQEIALNAMVRAVPKADVVIVNPTHYAVALAWSRTPGSAPVCVARGRDHVALRIREVAMAAGVPVHSDPPTARALHASVRLGQEIPVEHYRAVAAAIRFADAMRAKARHSWS</sequence>
<feature type="transmembrane region" description="Helical" evidence="3">
    <location>
        <begin position="147"/>
        <end position="169"/>
    </location>
</feature>
<dbReference type="PANTHER" id="PTHR30531:SF12">
    <property type="entry name" value="FLAGELLAR BIOSYNTHETIC PROTEIN FLHB"/>
    <property type="match status" value="1"/>
</dbReference>
<dbReference type="InterPro" id="IPR029025">
    <property type="entry name" value="T3SS_substrate_exporter_C"/>
</dbReference>
<dbReference type="Gene3D" id="3.40.1690.10">
    <property type="entry name" value="secretion proteins EscU"/>
    <property type="match status" value="1"/>
</dbReference>
<keyword evidence="3" id="KW-0812">Transmembrane</keyword>
<feature type="transmembrane region" description="Helical" evidence="3">
    <location>
        <begin position="36"/>
        <end position="53"/>
    </location>
</feature>
<keyword evidence="4" id="KW-0282">Flagellum</keyword>
<protein>
    <submittedName>
        <fullName evidence="4">Flagellar biosynthesis protein FlhB</fullName>
    </submittedName>
</protein>
<dbReference type="STRING" id="1449351.RISW2_22650"/>
<comment type="similarity">
    <text evidence="1">Belongs to the type III secretion exporter family.</text>
</comment>
<evidence type="ECO:0000256" key="1">
    <source>
        <dbReference type="ARBA" id="ARBA00010690"/>
    </source>
</evidence>
<feature type="compositionally biased region" description="Basic and acidic residues" evidence="2">
    <location>
        <begin position="9"/>
        <end position="28"/>
    </location>
</feature>
<evidence type="ECO:0000256" key="3">
    <source>
        <dbReference type="SAM" id="Phobius"/>
    </source>
</evidence>
<gene>
    <name evidence="4" type="ORF">RISW2_22650</name>
</gene>
<dbReference type="GO" id="GO:0009306">
    <property type="term" value="P:protein secretion"/>
    <property type="evidence" value="ECO:0007669"/>
    <property type="project" value="InterPro"/>
</dbReference>
<dbReference type="eggNOG" id="COG1377">
    <property type="taxonomic scope" value="Bacteria"/>
</dbReference>
<feature type="transmembrane region" description="Helical" evidence="3">
    <location>
        <begin position="98"/>
        <end position="126"/>
    </location>
</feature>
<dbReference type="AlphaFoldDB" id="X7FC65"/>
<name>X7FC65_9RHOB</name>
<evidence type="ECO:0000313" key="5">
    <source>
        <dbReference type="Proteomes" id="UP000023430"/>
    </source>
</evidence>
<dbReference type="RefSeq" id="WP_043768509.1">
    <property type="nucleotide sequence ID" value="NZ_JAME01000008.1"/>
</dbReference>
<dbReference type="MEROPS" id="N06.A01"/>
<dbReference type="InterPro" id="IPR006135">
    <property type="entry name" value="T3SS_substrate_exporter"/>
</dbReference>
<keyword evidence="5" id="KW-1185">Reference proteome</keyword>
<dbReference type="PANTHER" id="PTHR30531">
    <property type="entry name" value="FLAGELLAR BIOSYNTHETIC PROTEIN FLHB"/>
    <property type="match status" value="1"/>
</dbReference>
<dbReference type="OrthoDB" id="9807950at2"/>
<accession>X7FC65</accession>
<comment type="caution">
    <text evidence="4">The sequence shown here is derived from an EMBL/GenBank/DDBJ whole genome shotgun (WGS) entry which is preliminary data.</text>
</comment>
<evidence type="ECO:0000256" key="2">
    <source>
        <dbReference type="SAM" id="MobiDB-lite"/>
    </source>
</evidence>
<dbReference type="Pfam" id="PF01312">
    <property type="entry name" value="Bac_export_2"/>
    <property type="match status" value="1"/>
</dbReference>
<feature type="transmembrane region" description="Helical" evidence="3">
    <location>
        <begin position="189"/>
        <end position="216"/>
    </location>
</feature>
<dbReference type="EMBL" id="JAME01000008">
    <property type="protein sequence ID" value="ETX29686.1"/>
    <property type="molecule type" value="Genomic_DNA"/>
</dbReference>
<keyword evidence="3" id="KW-0472">Membrane</keyword>
<evidence type="ECO:0000313" key="4">
    <source>
        <dbReference type="EMBL" id="ETX29686.1"/>
    </source>
</evidence>
<keyword evidence="4" id="KW-0969">Cilium</keyword>
<dbReference type="Proteomes" id="UP000023430">
    <property type="component" value="Unassembled WGS sequence"/>
</dbReference>
<dbReference type="SUPFAM" id="SSF160544">
    <property type="entry name" value="EscU C-terminal domain-like"/>
    <property type="match status" value="1"/>
</dbReference>
<dbReference type="PRINTS" id="PR00950">
    <property type="entry name" value="TYPE3IMSPROT"/>
</dbReference>
<reference evidence="4 5" key="1">
    <citation type="submission" date="2014-01" db="EMBL/GenBank/DDBJ databases">
        <title>Roseivivax isoporae LMG 25204 Genome Sequencing.</title>
        <authorList>
            <person name="Lai Q."/>
            <person name="Li G."/>
            <person name="Shao Z."/>
        </authorList>
    </citation>
    <scope>NUCLEOTIDE SEQUENCE [LARGE SCALE GENOMIC DNA]</scope>
    <source>
        <strain evidence="4 5">LMG 25204</strain>
    </source>
</reference>
<keyword evidence="3" id="KW-1133">Transmembrane helix</keyword>
<dbReference type="GO" id="GO:0005886">
    <property type="term" value="C:plasma membrane"/>
    <property type="evidence" value="ECO:0007669"/>
    <property type="project" value="TreeGrafter"/>
</dbReference>